<gene>
    <name evidence="3" type="primary">ATP5E</name>
    <name evidence="2" type="ORF">TSPGSL018_11129</name>
    <name evidence="3" type="ORF">TSPGSL018_3068</name>
</gene>
<dbReference type="EMBL" id="GBEZ01001423">
    <property type="protein sequence ID" value="JAC83546.1"/>
    <property type="molecule type" value="Transcribed_RNA"/>
</dbReference>
<dbReference type="PANTHER" id="PTHR12448">
    <property type="entry name" value="ATP SYNTHASE EPSILON CHAIN, MITOCHONDRIAL"/>
    <property type="match status" value="1"/>
</dbReference>
<protein>
    <submittedName>
        <fullName evidence="3">F-type H+-transporting ATPase subunit epsilon</fullName>
    </submittedName>
</protein>
<evidence type="ECO:0000313" key="3">
    <source>
        <dbReference type="EMBL" id="JAC83546.1"/>
    </source>
</evidence>
<dbReference type="AlphaFoldDB" id="A0A061SLE6"/>
<dbReference type="InterPro" id="IPR036742">
    <property type="entry name" value="ATP_synth_F1_esu_sf_mt"/>
</dbReference>
<dbReference type="Pfam" id="PF04627">
    <property type="entry name" value="ATP-synt_Eps"/>
    <property type="match status" value="1"/>
</dbReference>
<dbReference type="GO" id="GO:0045259">
    <property type="term" value="C:proton-transporting ATP synthase complex"/>
    <property type="evidence" value="ECO:0007669"/>
    <property type="project" value="InterPro"/>
</dbReference>
<organism evidence="3">
    <name type="scientific">Tetraselmis sp. GSL018</name>
    <dbReference type="NCBI Taxonomy" id="582737"/>
    <lineage>
        <taxon>Eukaryota</taxon>
        <taxon>Viridiplantae</taxon>
        <taxon>Chlorophyta</taxon>
        <taxon>core chlorophytes</taxon>
        <taxon>Chlorodendrophyceae</taxon>
        <taxon>Chlorodendrales</taxon>
        <taxon>Chlorodendraceae</taxon>
        <taxon>Tetraselmis</taxon>
    </lineage>
</organism>
<dbReference type="GO" id="GO:0042776">
    <property type="term" value="P:proton motive force-driven mitochondrial ATP synthesis"/>
    <property type="evidence" value="ECO:0007669"/>
    <property type="project" value="TreeGrafter"/>
</dbReference>
<evidence type="ECO:0000313" key="2">
    <source>
        <dbReference type="EMBL" id="JAC80068.1"/>
    </source>
</evidence>
<dbReference type="InterPro" id="IPR006721">
    <property type="entry name" value="ATP_synth_F1_esu_mt"/>
</dbReference>
<proteinExistence type="inferred from homology"/>
<dbReference type="PANTHER" id="PTHR12448:SF0">
    <property type="entry name" value="ATP SYNTHASE SUBUNIT EPSILON, MITOCHONDRIAL"/>
    <property type="match status" value="1"/>
</dbReference>
<dbReference type="CDD" id="cd12153">
    <property type="entry name" value="F1-ATPase_epsilon"/>
    <property type="match status" value="1"/>
</dbReference>
<sequence>MSTPAASSAYWRIAGMSYLKYANVCADMVRSAVKSGPAKDAAKARETVYYRSASWEDGKPQKTVITEIADSIEGKTG</sequence>
<dbReference type="GO" id="GO:0005743">
    <property type="term" value="C:mitochondrial inner membrane"/>
    <property type="evidence" value="ECO:0007669"/>
    <property type="project" value="InterPro"/>
</dbReference>
<evidence type="ECO:0000256" key="1">
    <source>
        <dbReference type="ARBA" id="ARBA00009502"/>
    </source>
</evidence>
<comment type="similarity">
    <text evidence="1">Belongs to the eukaryotic ATPase epsilon family.</text>
</comment>
<reference evidence="3" key="1">
    <citation type="submission" date="2014-05" db="EMBL/GenBank/DDBJ databases">
        <title>The transcriptome of the halophilic microalga Tetraselmis sp. GSL018 isolated from the Great Salt Lake, Utah.</title>
        <authorList>
            <person name="Jinkerson R.E."/>
            <person name="D'Adamo S."/>
            <person name="Posewitz M.C."/>
        </authorList>
    </citation>
    <scope>NUCLEOTIDE SEQUENCE</scope>
    <source>
        <strain evidence="3">GSL018</strain>
    </source>
</reference>
<dbReference type="GO" id="GO:0046933">
    <property type="term" value="F:proton-transporting ATP synthase activity, rotational mechanism"/>
    <property type="evidence" value="ECO:0007669"/>
    <property type="project" value="InterPro"/>
</dbReference>
<name>A0A061SLE6_9CHLO</name>
<dbReference type="SUPFAM" id="SSF48690">
    <property type="entry name" value="Epsilon subunit of mitochondrial F1F0-ATP synthase"/>
    <property type="match status" value="1"/>
</dbReference>
<accession>A0A061SLE6</accession>
<dbReference type="Gene3D" id="1.10.1620.20">
    <property type="entry name" value="ATP synthase, F1 complex, epsilon subunit superfamily, mitochondrial"/>
    <property type="match status" value="1"/>
</dbReference>
<dbReference type="EMBL" id="GBEZ01005215">
    <property type="protein sequence ID" value="JAC80068.1"/>
    <property type="molecule type" value="Transcribed_RNA"/>
</dbReference>